<accession>A0A7W4Z4L4</accession>
<reference evidence="2 3" key="1">
    <citation type="submission" date="2020-08" db="EMBL/GenBank/DDBJ databases">
        <title>Genomic Encyclopedia of Type Strains, Phase III (KMG-III): the genomes of soil and plant-associated and newly described type strains.</title>
        <authorList>
            <person name="Whitman W."/>
        </authorList>
    </citation>
    <scope>NUCLEOTIDE SEQUENCE [LARGE SCALE GENOMIC DNA]</scope>
    <source>
        <strain evidence="2 3">CECT 8654</strain>
    </source>
</reference>
<dbReference type="AlphaFoldDB" id="A0A7W4Z4L4"/>
<dbReference type="Gene3D" id="2.40.160.60">
    <property type="entry name" value="Outer membrane protein transport protein (OMPP1/FadL/TodX)"/>
    <property type="match status" value="1"/>
</dbReference>
<dbReference type="SUPFAM" id="SSF56935">
    <property type="entry name" value="Porins"/>
    <property type="match status" value="1"/>
</dbReference>
<organism evidence="2 3">
    <name type="scientific">Litorivivens lipolytica</name>
    <dbReference type="NCBI Taxonomy" id="1524264"/>
    <lineage>
        <taxon>Bacteria</taxon>
        <taxon>Pseudomonadati</taxon>
        <taxon>Pseudomonadota</taxon>
        <taxon>Gammaproteobacteria</taxon>
        <taxon>Litorivivens</taxon>
    </lineage>
</organism>
<dbReference type="Proteomes" id="UP000537130">
    <property type="component" value="Unassembled WGS sequence"/>
</dbReference>
<evidence type="ECO:0000313" key="2">
    <source>
        <dbReference type="EMBL" id="MBB3046624.1"/>
    </source>
</evidence>
<keyword evidence="3" id="KW-1185">Reference proteome</keyword>
<dbReference type="RefSeq" id="WP_183409308.1">
    <property type="nucleotide sequence ID" value="NZ_JACHWY010000001.1"/>
</dbReference>
<keyword evidence="1" id="KW-0732">Signal</keyword>
<feature type="chain" id="PRO_5030613477" description="Long-chain fatty acid transport protein" evidence="1">
    <location>
        <begin position="25"/>
        <end position="394"/>
    </location>
</feature>
<protein>
    <recommendedName>
        <fullName evidence="4">Long-chain fatty acid transport protein</fullName>
    </recommendedName>
</protein>
<evidence type="ECO:0008006" key="4">
    <source>
        <dbReference type="Google" id="ProtNLM"/>
    </source>
</evidence>
<gene>
    <name evidence="2" type="ORF">FHR99_000860</name>
</gene>
<name>A0A7W4Z4L4_9GAMM</name>
<proteinExistence type="predicted"/>
<sequence length="394" mass="43154">MKNKKLLAAGLMAGATLGASNSFALEQYFNTPGTRAMGMGGAFVANVGDSSSLWYNPAGLAKIKDSGDATLEIGELVERIDTNEFLNTCSGGPCGDLYDSSNTLKYFAFAKNQQGFAYFSPYRFKNSAFYNVNGTQNAADVETDYRELKWGMGFELSENINFGFTLDWLFRFADIKNINTGEEDELDENEIGFSLGLQGKAPLDDVLPKGHKLTYGLIYRSGTDSEVEDDVTFDAVEGVPGRPQALNYGIGYMAPLPAIMGMNSVITFNYEIDNLEYEDILNALTVNTTGNAEGDLEEERTAFGLEWQMFPEFMGAGSLFVRFGMSDTDIDVSGNPETSMVDSIEASSIGFGIKHGNLVFDIAQETRDVEFIPTLSNVPDQEFDLTAVSISWLF</sequence>
<dbReference type="EMBL" id="JACHWY010000001">
    <property type="protein sequence ID" value="MBB3046624.1"/>
    <property type="molecule type" value="Genomic_DNA"/>
</dbReference>
<evidence type="ECO:0000256" key="1">
    <source>
        <dbReference type="SAM" id="SignalP"/>
    </source>
</evidence>
<feature type="signal peptide" evidence="1">
    <location>
        <begin position="1"/>
        <end position="24"/>
    </location>
</feature>
<evidence type="ECO:0000313" key="3">
    <source>
        <dbReference type="Proteomes" id="UP000537130"/>
    </source>
</evidence>
<comment type="caution">
    <text evidence="2">The sequence shown here is derived from an EMBL/GenBank/DDBJ whole genome shotgun (WGS) entry which is preliminary data.</text>
</comment>